<name>L8K2C0_9BACT</name>
<proteinExistence type="predicted"/>
<feature type="region of interest" description="Disordered" evidence="1">
    <location>
        <begin position="1"/>
        <end position="39"/>
    </location>
</feature>
<protein>
    <submittedName>
        <fullName evidence="2">Uncharacterized protein</fullName>
    </submittedName>
</protein>
<accession>L8K2C0</accession>
<dbReference type="EMBL" id="AMZN01000004">
    <property type="protein sequence ID" value="ELR73597.1"/>
    <property type="molecule type" value="Genomic_DNA"/>
</dbReference>
<dbReference type="Proteomes" id="UP000011135">
    <property type="component" value="Unassembled WGS sequence"/>
</dbReference>
<sequence length="39" mass="3959">MQVALTISPGPGYRGSNEKGNGEKIGSTAVNNQATRPTG</sequence>
<keyword evidence="3" id="KW-1185">Reference proteome</keyword>
<organism evidence="2 3">
    <name type="scientific">Fulvivirga imtechensis AK7</name>
    <dbReference type="NCBI Taxonomy" id="1237149"/>
    <lineage>
        <taxon>Bacteria</taxon>
        <taxon>Pseudomonadati</taxon>
        <taxon>Bacteroidota</taxon>
        <taxon>Cytophagia</taxon>
        <taxon>Cytophagales</taxon>
        <taxon>Fulvivirgaceae</taxon>
        <taxon>Fulvivirga</taxon>
    </lineage>
</organism>
<comment type="caution">
    <text evidence="2">The sequence shown here is derived from an EMBL/GenBank/DDBJ whole genome shotgun (WGS) entry which is preliminary data.</text>
</comment>
<dbReference type="AlphaFoldDB" id="L8K2C0"/>
<evidence type="ECO:0000313" key="2">
    <source>
        <dbReference type="EMBL" id="ELR73597.1"/>
    </source>
</evidence>
<evidence type="ECO:0000256" key="1">
    <source>
        <dbReference type="SAM" id="MobiDB-lite"/>
    </source>
</evidence>
<gene>
    <name evidence="2" type="ORF">C900_02682</name>
</gene>
<reference evidence="2 3" key="1">
    <citation type="submission" date="2012-12" db="EMBL/GenBank/DDBJ databases">
        <title>Genome assembly of Fulvivirga imtechensis AK7.</title>
        <authorList>
            <person name="Nupur N."/>
            <person name="Khatri I."/>
            <person name="Kumar R."/>
            <person name="Subramanian S."/>
            <person name="Pinnaka A."/>
        </authorList>
    </citation>
    <scope>NUCLEOTIDE SEQUENCE [LARGE SCALE GENOMIC DNA]</scope>
    <source>
        <strain evidence="2 3">AK7</strain>
    </source>
</reference>
<evidence type="ECO:0000313" key="3">
    <source>
        <dbReference type="Proteomes" id="UP000011135"/>
    </source>
</evidence>
<feature type="compositionally biased region" description="Polar residues" evidence="1">
    <location>
        <begin position="28"/>
        <end position="39"/>
    </location>
</feature>